<dbReference type="OrthoDB" id="45365at2759"/>
<dbReference type="InterPro" id="IPR015915">
    <property type="entry name" value="Kelch-typ_b-propeller"/>
</dbReference>
<sequence length="338" mass="37755">MGLTKIDSMEPVPYSLIRTHENVLTESQGKMFSIDHRIFITTMRNEIYYTLVGELRFVLYARAPLLQSRILAACACNGKIAIIHGGYNRKERKVLGDILMFSGNVLQTIAAPCLPRREHAITLLSDTHLLIFGGRTILTNVSDDIQIVNLHDGTVIDLSDAGMKRPSKRYGHAMSVTNDRVFLYGGTNGKKSFSDLWEFVYDRHNPSDAHWTSVIITPSHEWFLPKLNGIYNHTILPYDSLLIVISGIGNYAGCFYVIDISKGIIAHSTTRFPINSIAALACIYQDFIVTPSFCINVIDVVSSCCSLGITRTRPLGSMEKQNMSSYPSSESLRLLDLQ</sequence>
<dbReference type="Gene3D" id="2.120.10.80">
    <property type="entry name" value="Kelch-type beta propeller"/>
    <property type="match status" value="1"/>
</dbReference>
<dbReference type="PANTHER" id="PTHR23244">
    <property type="entry name" value="KELCH REPEAT DOMAIN"/>
    <property type="match status" value="1"/>
</dbReference>
<evidence type="ECO:0000313" key="2">
    <source>
        <dbReference type="EMBL" id="KWX13173.1"/>
    </source>
</evidence>
<dbReference type="Pfam" id="PF24681">
    <property type="entry name" value="Kelch_KLHDC2_KLHL20_DRC7"/>
    <property type="match status" value="1"/>
</dbReference>
<dbReference type="Proteomes" id="UP000070089">
    <property type="component" value="Unassembled WGS sequence"/>
</dbReference>
<evidence type="ECO:0000256" key="1">
    <source>
        <dbReference type="SAM" id="MobiDB-lite"/>
    </source>
</evidence>
<feature type="compositionally biased region" description="Polar residues" evidence="1">
    <location>
        <begin position="319"/>
        <end position="331"/>
    </location>
</feature>
<dbReference type="PANTHER" id="PTHR23244:SF471">
    <property type="entry name" value="GUANINE NUCLEOTIDE-BINDING PROTEIN SUBUNIT BETA 1-RELATED"/>
    <property type="match status" value="1"/>
</dbReference>
<accession>A0A132NSU8</accession>
<organism evidence="2 3">
    <name type="scientific">Giardia duodenalis assemblage B</name>
    <dbReference type="NCBI Taxonomy" id="1394984"/>
    <lineage>
        <taxon>Eukaryota</taxon>
        <taxon>Metamonada</taxon>
        <taxon>Diplomonadida</taxon>
        <taxon>Hexamitidae</taxon>
        <taxon>Giardiinae</taxon>
        <taxon>Giardia</taxon>
    </lineage>
</organism>
<gene>
    <name evidence="2" type="ORF">QR46_2842</name>
</gene>
<name>A0A132NSU8_GIAIN</name>
<dbReference type="AlphaFoldDB" id="A0A132NSU8"/>
<proteinExistence type="predicted"/>
<reference evidence="2 3" key="1">
    <citation type="journal article" date="2015" name="Mol. Biochem. Parasitol.">
        <title>Identification of polymorphic genes for use in assemblage B genotyping assays through comparative genomics of multiple assemblage B Giardia duodenalis isolates.</title>
        <authorList>
            <person name="Wielinga C."/>
            <person name="Thompson R.C."/>
            <person name="Monis P."/>
            <person name="Ryan U."/>
        </authorList>
    </citation>
    <scope>NUCLEOTIDE SEQUENCE [LARGE SCALE GENOMIC DNA]</scope>
    <source>
        <strain evidence="2 3">BAH15c1</strain>
    </source>
</reference>
<dbReference type="SUPFAM" id="SSF117281">
    <property type="entry name" value="Kelch motif"/>
    <property type="match status" value="1"/>
</dbReference>
<feature type="region of interest" description="Disordered" evidence="1">
    <location>
        <begin position="319"/>
        <end position="338"/>
    </location>
</feature>
<protein>
    <submittedName>
        <fullName evidence="2">Uncharacterized protein</fullName>
    </submittedName>
</protein>
<comment type="caution">
    <text evidence="2">The sequence shown here is derived from an EMBL/GenBank/DDBJ whole genome shotgun (WGS) entry which is preliminary data.</text>
</comment>
<dbReference type="VEuPathDB" id="GiardiaDB:QR46_2842"/>
<dbReference type="EMBL" id="JXTI01000080">
    <property type="protein sequence ID" value="KWX13173.1"/>
    <property type="molecule type" value="Genomic_DNA"/>
</dbReference>
<evidence type="ECO:0000313" key="3">
    <source>
        <dbReference type="Proteomes" id="UP000070089"/>
    </source>
</evidence>